<dbReference type="AlphaFoldDB" id="A0A4R7RNK0"/>
<protein>
    <submittedName>
        <fullName evidence="1">Uncharacterized protein (DUF1015 family)</fullName>
    </submittedName>
</protein>
<accession>A0A4R7RNK0</accession>
<keyword evidence="2" id="KW-1185">Reference proteome</keyword>
<dbReference type="PIRSF" id="PIRSF033563">
    <property type="entry name" value="UCP033563"/>
    <property type="match status" value="1"/>
</dbReference>
<comment type="caution">
    <text evidence="1">The sequence shown here is derived from an EMBL/GenBank/DDBJ whole genome shotgun (WGS) entry which is preliminary data.</text>
</comment>
<gene>
    <name evidence="1" type="ORF">EI77_03694</name>
</gene>
<organism evidence="1 2">
    <name type="scientific">Prosthecobacter fusiformis</name>
    <dbReference type="NCBI Taxonomy" id="48464"/>
    <lineage>
        <taxon>Bacteria</taxon>
        <taxon>Pseudomonadati</taxon>
        <taxon>Verrucomicrobiota</taxon>
        <taxon>Verrucomicrobiia</taxon>
        <taxon>Verrucomicrobiales</taxon>
        <taxon>Verrucomicrobiaceae</taxon>
        <taxon>Prosthecobacter</taxon>
    </lineage>
</organism>
<reference evidence="1 2" key="1">
    <citation type="submission" date="2019-03" db="EMBL/GenBank/DDBJ databases">
        <title>Genomic Encyclopedia of Archaeal and Bacterial Type Strains, Phase II (KMG-II): from individual species to whole genera.</title>
        <authorList>
            <person name="Goeker M."/>
        </authorList>
    </citation>
    <scope>NUCLEOTIDE SEQUENCE [LARGE SCALE GENOMIC DNA]</scope>
    <source>
        <strain evidence="1 2">ATCC 25309</strain>
    </source>
</reference>
<dbReference type="PANTHER" id="PTHR36454:SF1">
    <property type="entry name" value="DUF1015 DOMAIN-CONTAINING PROTEIN"/>
    <property type="match status" value="1"/>
</dbReference>
<evidence type="ECO:0000313" key="2">
    <source>
        <dbReference type="Proteomes" id="UP000295662"/>
    </source>
</evidence>
<dbReference type="EMBL" id="SOCA01000008">
    <property type="protein sequence ID" value="TDU66599.1"/>
    <property type="molecule type" value="Genomic_DNA"/>
</dbReference>
<dbReference type="PANTHER" id="PTHR36454">
    <property type="entry name" value="LMO2823 PROTEIN"/>
    <property type="match status" value="1"/>
</dbReference>
<sequence length="430" mass="47840">MAQKGGPSLDASVCPAKGDGLMRFRSFQGLVPAPEHAANVAAVPYDVVNREEAYALAHDTPLSLLHVDRAEIDLPLDVDPYSPEVYVKARENFEKLQAEGALVRESAQILYLYRQTVGEHSQTGIVGVCHTEDYENDVIKKHEKTRQDKEDDRTRLVDTLSANTGPIFLTYQGVPAIDMIVNDFRLNNDPVHDFTAPDGVRHQVWRLPVGTSADIEKLFSHQVPAAYVADGHHRAASAFRVSKHRRATNPEHKGTEEYNWFLCVLFPGNELNILPYNRAVKDLNGHDEASFLAAVGKIFKVTPTEYKTPAKPGHASMYLGGKWYGLEWKSEADASPIDQLDVSILQDRLLSPLLGIEDPRTSKRIDFIGGIRGTEELEKLVDSGAHAVAFSMYPVTVDQLMAISDASQIMPPKSTWFEPKLRSGLFIHTF</sequence>
<evidence type="ECO:0000313" key="1">
    <source>
        <dbReference type="EMBL" id="TDU66599.1"/>
    </source>
</evidence>
<dbReference type="InterPro" id="IPR008323">
    <property type="entry name" value="UCP033563"/>
</dbReference>
<proteinExistence type="predicted"/>
<dbReference type="Proteomes" id="UP000295662">
    <property type="component" value="Unassembled WGS sequence"/>
</dbReference>
<name>A0A4R7RNK0_9BACT</name>
<dbReference type="Pfam" id="PF06245">
    <property type="entry name" value="DUF1015"/>
    <property type="match status" value="1"/>
</dbReference>